<dbReference type="AlphaFoldDB" id="V7CWC9"/>
<keyword evidence="2" id="KW-1185">Reference proteome</keyword>
<dbReference type="EMBL" id="CM002288">
    <property type="protein sequence ID" value="ESW34434.1"/>
    <property type="molecule type" value="Genomic_DNA"/>
</dbReference>
<dbReference type="OrthoDB" id="10608433at2759"/>
<gene>
    <name evidence="1" type="ORF">PHAVU_001G152300g</name>
</gene>
<proteinExistence type="predicted"/>
<dbReference type="OMA" id="RDWRFLR"/>
<organism evidence="1 2">
    <name type="scientific">Phaseolus vulgaris</name>
    <name type="common">Kidney bean</name>
    <name type="synonym">French bean</name>
    <dbReference type="NCBI Taxonomy" id="3885"/>
    <lineage>
        <taxon>Eukaryota</taxon>
        <taxon>Viridiplantae</taxon>
        <taxon>Streptophyta</taxon>
        <taxon>Embryophyta</taxon>
        <taxon>Tracheophyta</taxon>
        <taxon>Spermatophyta</taxon>
        <taxon>Magnoliopsida</taxon>
        <taxon>eudicotyledons</taxon>
        <taxon>Gunneridae</taxon>
        <taxon>Pentapetalae</taxon>
        <taxon>rosids</taxon>
        <taxon>fabids</taxon>
        <taxon>Fabales</taxon>
        <taxon>Fabaceae</taxon>
        <taxon>Papilionoideae</taxon>
        <taxon>50 kb inversion clade</taxon>
        <taxon>NPAAA clade</taxon>
        <taxon>indigoferoid/millettioid clade</taxon>
        <taxon>Phaseoleae</taxon>
        <taxon>Phaseolus</taxon>
    </lineage>
</organism>
<protein>
    <submittedName>
        <fullName evidence="1">Uncharacterized protein</fullName>
    </submittedName>
</protein>
<evidence type="ECO:0000313" key="2">
    <source>
        <dbReference type="Proteomes" id="UP000000226"/>
    </source>
</evidence>
<name>V7CWC9_PHAVU</name>
<evidence type="ECO:0000313" key="1">
    <source>
        <dbReference type="EMBL" id="ESW34434.1"/>
    </source>
</evidence>
<accession>V7CWC9</accession>
<reference evidence="2" key="1">
    <citation type="journal article" date="2014" name="Nat. Genet.">
        <title>A reference genome for common bean and genome-wide analysis of dual domestications.</title>
        <authorList>
            <person name="Schmutz J."/>
            <person name="McClean P.E."/>
            <person name="Mamidi S."/>
            <person name="Wu G.A."/>
            <person name="Cannon S.B."/>
            <person name="Grimwood J."/>
            <person name="Jenkins J."/>
            <person name="Shu S."/>
            <person name="Song Q."/>
            <person name="Chavarro C."/>
            <person name="Torres-Torres M."/>
            <person name="Geffroy V."/>
            <person name="Moghaddam S.M."/>
            <person name="Gao D."/>
            <person name="Abernathy B."/>
            <person name="Barry K."/>
            <person name="Blair M."/>
            <person name="Brick M.A."/>
            <person name="Chovatia M."/>
            <person name="Gepts P."/>
            <person name="Goodstein D.M."/>
            <person name="Gonzales M."/>
            <person name="Hellsten U."/>
            <person name="Hyten D.L."/>
            <person name="Jia G."/>
            <person name="Kelly J.D."/>
            <person name="Kudrna D."/>
            <person name="Lee R."/>
            <person name="Richard M.M."/>
            <person name="Miklas P.N."/>
            <person name="Osorno J.M."/>
            <person name="Rodrigues J."/>
            <person name="Thareau V."/>
            <person name="Urrea C.A."/>
            <person name="Wang M."/>
            <person name="Yu Y."/>
            <person name="Zhang M."/>
            <person name="Wing R.A."/>
            <person name="Cregan P.B."/>
            <person name="Rokhsar D.S."/>
            <person name="Jackson S.A."/>
        </authorList>
    </citation>
    <scope>NUCLEOTIDE SEQUENCE [LARGE SCALE GENOMIC DNA]</scope>
    <source>
        <strain evidence="2">cv. G19833</strain>
    </source>
</reference>
<dbReference type="Gramene" id="ESW34434">
    <property type="protein sequence ID" value="ESW34434"/>
    <property type="gene ID" value="PHAVU_001G152300g"/>
</dbReference>
<dbReference type="Proteomes" id="UP000000226">
    <property type="component" value="Chromosome 1"/>
</dbReference>
<sequence length="103" mass="11691">MSLSTSNTPALRTCFRRSRLASSSSPNSVTGCFRKRRRRMTSGFGRTRLSMFCSSVREVQAAAAADEDEAEAVVEERLKNFLPPMSCARDWRFLRSSCFRRSI</sequence>